<sequence length="86" mass="10111">MECGRNELLKQLQSYNFAAYDMLLYLDTHPNDKKAFELFKSLAEKTKSLKREFEKAFGPLTPFSTASQPCFNWLESPWPWEKEGNK</sequence>
<keyword evidence="2" id="KW-0167">Capsid protein</keyword>
<dbReference type="Proteomes" id="UP000824165">
    <property type="component" value="Unassembled WGS sequence"/>
</dbReference>
<dbReference type="PIRSF" id="PIRSF010606">
    <property type="entry name" value="Spore_coat_CotJB"/>
    <property type="match status" value="1"/>
</dbReference>
<reference evidence="2" key="2">
    <citation type="journal article" date="2021" name="PeerJ">
        <title>Extensive microbial diversity within the chicken gut microbiome revealed by metagenomics and culture.</title>
        <authorList>
            <person name="Gilroy R."/>
            <person name="Ravi A."/>
            <person name="Getino M."/>
            <person name="Pursley I."/>
            <person name="Horton D.L."/>
            <person name="Alikhan N.F."/>
            <person name="Baker D."/>
            <person name="Gharbi K."/>
            <person name="Hall N."/>
            <person name="Watson M."/>
            <person name="Adriaenssens E.M."/>
            <person name="Foster-Nyarko E."/>
            <person name="Jarju S."/>
            <person name="Secka A."/>
            <person name="Antonio M."/>
            <person name="Oren A."/>
            <person name="Chaudhuri R.R."/>
            <person name="La Ragione R."/>
            <person name="Hildebrand F."/>
            <person name="Pallen M.J."/>
        </authorList>
    </citation>
    <scope>NUCLEOTIDE SEQUENCE</scope>
    <source>
        <strain evidence="2">CHK181-108</strain>
    </source>
</reference>
<comment type="caution">
    <text evidence="2">The sequence shown here is derived from an EMBL/GenBank/DDBJ whole genome shotgun (WGS) entry which is preliminary data.</text>
</comment>
<proteinExistence type="predicted"/>
<dbReference type="AlphaFoldDB" id="A0A9D1KQP0"/>
<dbReference type="InterPro" id="IPR024207">
    <property type="entry name" value="CotJB_dom"/>
</dbReference>
<dbReference type="InterPro" id="IPR016571">
    <property type="entry name" value="Spore_coat_assembly_CotJB"/>
</dbReference>
<evidence type="ECO:0000313" key="3">
    <source>
        <dbReference type="Proteomes" id="UP000824165"/>
    </source>
</evidence>
<dbReference type="EMBL" id="DVLU01000101">
    <property type="protein sequence ID" value="HIT86084.1"/>
    <property type="molecule type" value="Genomic_DNA"/>
</dbReference>
<evidence type="ECO:0000313" key="2">
    <source>
        <dbReference type="EMBL" id="HIT86084.1"/>
    </source>
</evidence>
<name>A0A9D1KQP0_9FIRM</name>
<dbReference type="Pfam" id="PF12652">
    <property type="entry name" value="CotJB"/>
    <property type="match status" value="1"/>
</dbReference>
<feature type="domain" description="Protein CotJB" evidence="1">
    <location>
        <begin position="7"/>
        <end position="81"/>
    </location>
</feature>
<gene>
    <name evidence="2" type="ORF">IAA60_09330</name>
</gene>
<reference evidence="2" key="1">
    <citation type="submission" date="2020-10" db="EMBL/GenBank/DDBJ databases">
        <authorList>
            <person name="Gilroy R."/>
        </authorList>
    </citation>
    <scope>NUCLEOTIDE SEQUENCE</scope>
    <source>
        <strain evidence="2">CHK181-108</strain>
    </source>
</reference>
<accession>A0A9D1KQP0</accession>
<keyword evidence="2" id="KW-0946">Virion</keyword>
<protein>
    <submittedName>
        <fullName evidence="2">Spore coat protein CotJB</fullName>
    </submittedName>
</protein>
<organism evidence="2 3">
    <name type="scientific">Candidatus Ornithomonoglobus intestinigallinarum</name>
    <dbReference type="NCBI Taxonomy" id="2840894"/>
    <lineage>
        <taxon>Bacteria</taxon>
        <taxon>Bacillati</taxon>
        <taxon>Bacillota</taxon>
        <taxon>Clostridia</taxon>
        <taxon>Candidatus Ornithomonoglobus</taxon>
    </lineage>
</organism>
<evidence type="ECO:0000259" key="1">
    <source>
        <dbReference type="Pfam" id="PF12652"/>
    </source>
</evidence>